<dbReference type="PANTHER" id="PTHR10404:SF81">
    <property type="entry name" value="N-ACETYLATED ALPHA-LINKED ACIDIC DIPEPTIDASE 2"/>
    <property type="match status" value="1"/>
</dbReference>
<sequence length="136" mass="15429">MHRHEIHLQQDGVVKAIQEFKEAARNLHGRTETVELTNPLEVRRLNDQLMDLERAFIDPLGISGRPWYRHVIFAPSLHDAYGSSSFPGLTDALFDIENDPDQARRWEQVKKEVSVITFIIHSAASTMKGVNDIGGL</sequence>
<evidence type="ECO:0000313" key="3">
    <source>
        <dbReference type="Proteomes" id="UP001369086"/>
    </source>
</evidence>
<dbReference type="InterPro" id="IPR039373">
    <property type="entry name" value="Peptidase_M28B"/>
</dbReference>
<evidence type="ECO:0000259" key="1">
    <source>
        <dbReference type="Pfam" id="PF04253"/>
    </source>
</evidence>
<dbReference type="Pfam" id="PF04253">
    <property type="entry name" value="TFR_dimer"/>
    <property type="match status" value="1"/>
</dbReference>
<dbReference type="PANTHER" id="PTHR10404">
    <property type="entry name" value="N-ACETYLATED-ALPHA-LINKED ACIDIC DIPEPTIDASE"/>
    <property type="match status" value="1"/>
</dbReference>
<accession>A0ABR0Z2L1</accession>
<dbReference type="EMBL" id="JAHFZB010000018">
    <property type="protein sequence ID" value="KAK6479072.1"/>
    <property type="molecule type" value="Genomic_DNA"/>
</dbReference>
<reference evidence="2 3" key="1">
    <citation type="submission" date="2021-05" db="EMBL/GenBank/DDBJ databases">
        <authorList>
            <person name="Zahm M."/>
            <person name="Klopp C."/>
            <person name="Cabau C."/>
            <person name="Kuhl H."/>
            <person name="Suciu R."/>
            <person name="Ciorpac M."/>
            <person name="Holostenco D."/>
            <person name="Gessner J."/>
            <person name="Wuertz S."/>
            <person name="Hohne C."/>
            <person name="Stock M."/>
            <person name="Gislard M."/>
            <person name="Lluch J."/>
            <person name="Milhes M."/>
            <person name="Lampietro C."/>
            <person name="Lopez Roques C."/>
            <person name="Donnadieu C."/>
            <person name="Du K."/>
            <person name="Schartl M."/>
            <person name="Guiguen Y."/>
        </authorList>
    </citation>
    <scope>NUCLEOTIDE SEQUENCE [LARGE SCALE GENOMIC DNA]</scope>
    <source>
        <strain evidence="2">Hh-F2</strain>
        <tissue evidence="2">Blood</tissue>
    </source>
</reference>
<organism evidence="2 3">
    <name type="scientific">Huso huso</name>
    <name type="common">Beluga</name>
    <name type="synonym">Acipenser huso</name>
    <dbReference type="NCBI Taxonomy" id="61971"/>
    <lineage>
        <taxon>Eukaryota</taxon>
        <taxon>Metazoa</taxon>
        <taxon>Chordata</taxon>
        <taxon>Craniata</taxon>
        <taxon>Vertebrata</taxon>
        <taxon>Euteleostomi</taxon>
        <taxon>Actinopterygii</taxon>
        <taxon>Chondrostei</taxon>
        <taxon>Acipenseriformes</taxon>
        <taxon>Acipenseridae</taxon>
        <taxon>Huso</taxon>
    </lineage>
</organism>
<dbReference type="Gene3D" id="1.20.930.40">
    <property type="entry name" value="Transferrin receptor-like, dimerisation domain"/>
    <property type="match status" value="1"/>
</dbReference>
<dbReference type="SUPFAM" id="SSF47672">
    <property type="entry name" value="Transferrin receptor-like dimerisation domain"/>
    <property type="match status" value="1"/>
</dbReference>
<name>A0ABR0Z2L1_HUSHU</name>
<protein>
    <submittedName>
        <fullName evidence="2">N-acetylated-alpha-linked acidic dipeptidase</fullName>
    </submittedName>
</protein>
<comment type="caution">
    <text evidence="2">The sequence shown here is derived from an EMBL/GenBank/DDBJ whole genome shotgun (WGS) entry which is preliminary data.</text>
</comment>
<evidence type="ECO:0000313" key="2">
    <source>
        <dbReference type="EMBL" id="KAK6479072.1"/>
    </source>
</evidence>
<dbReference type="InterPro" id="IPR036757">
    <property type="entry name" value="TFR-like_dimer_dom_sf"/>
</dbReference>
<dbReference type="Proteomes" id="UP001369086">
    <property type="component" value="Unassembled WGS sequence"/>
</dbReference>
<feature type="domain" description="Transferrin receptor-like dimerisation" evidence="1">
    <location>
        <begin position="13"/>
        <end position="127"/>
    </location>
</feature>
<gene>
    <name evidence="2" type="ORF">HHUSO_G19723</name>
</gene>
<keyword evidence="3" id="KW-1185">Reference proteome</keyword>
<dbReference type="InterPro" id="IPR007365">
    <property type="entry name" value="TFR-like_dimer_dom"/>
</dbReference>
<proteinExistence type="predicted"/>